<accession>A0ABU7GFT0</accession>
<sequence>MTKSLMAWFLPSRSPLRLMPFYRLRSKAIGALASKKLAENSETAYPQKAEANTSLINAFARGSWAARSSRLDVG</sequence>
<reference evidence="1 2" key="1">
    <citation type="submission" date="2024-01" db="EMBL/GenBank/DDBJ databases">
        <title>The genome sequence of Erythrobacteraceae sp. strain 1XM1-14.</title>
        <authorList>
            <person name="Liu Y."/>
        </authorList>
    </citation>
    <scope>NUCLEOTIDE SEQUENCE [LARGE SCALE GENOMIC DNA]</scope>
    <source>
        <strain evidence="1 2">1XM1-14</strain>
    </source>
</reference>
<dbReference type="EMBL" id="JAZDQV010000009">
    <property type="protein sequence ID" value="MEE1877947.1"/>
    <property type="molecule type" value="Genomic_DNA"/>
</dbReference>
<name>A0ABU7GFT0_9SPHN</name>
<protein>
    <submittedName>
        <fullName evidence="1">Uncharacterized protein</fullName>
    </submittedName>
</protein>
<dbReference type="Proteomes" id="UP001343492">
    <property type="component" value="Unassembled WGS sequence"/>
</dbReference>
<dbReference type="RefSeq" id="WP_354145054.1">
    <property type="nucleotide sequence ID" value="NZ_JAZDQV010000009.1"/>
</dbReference>
<evidence type="ECO:0000313" key="2">
    <source>
        <dbReference type="Proteomes" id="UP001343492"/>
    </source>
</evidence>
<organism evidence="1 2">
    <name type="scientific">Altererythrobacter litoralis</name>
    <dbReference type="NCBI Taxonomy" id="3113904"/>
    <lineage>
        <taxon>Bacteria</taxon>
        <taxon>Pseudomonadati</taxon>
        <taxon>Pseudomonadota</taxon>
        <taxon>Alphaproteobacteria</taxon>
        <taxon>Sphingomonadales</taxon>
        <taxon>Erythrobacteraceae</taxon>
        <taxon>Altererythrobacter</taxon>
    </lineage>
</organism>
<comment type="caution">
    <text evidence="1">The sequence shown here is derived from an EMBL/GenBank/DDBJ whole genome shotgun (WGS) entry which is preliminary data.</text>
</comment>
<evidence type="ECO:0000313" key="1">
    <source>
        <dbReference type="EMBL" id="MEE1877947.1"/>
    </source>
</evidence>
<proteinExistence type="predicted"/>
<gene>
    <name evidence="1" type="ORF">VRS74_09660</name>
</gene>
<feature type="non-terminal residue" evidence="1">
    <location>
        <position position="74"/>
    </location>
</feature>
<keyword evidence="2" id="KW-1185">Reference proteome</keyword>